<dbReference type="EMBL" id="JACGWW010000002">
    <property type="protein sequence ID" value="MBA8813244.1"/>
    <property type="molecule type" value="Genomic_DNA"/>
</dbReference>
<dbReference type="OrthoDB" id="8988083at2"/>
<dbReference type="AlphaFoldDB" id="A0A7W3JI83"/>
<accession>A0A7W3JI83</accession>
<comment type="caution">
    <text evidence="1">The sequence shown here is derived from an EMBL/GenBank/DDBJ whole genome shotgun (WGS) entry which is preliminary data.</text>
</comment>
<evidence type="ECO:0000313" key="1">
    <source>
        <dbReference type="EMBL" id="MBA8813244.1"/>
    </source>
</evidence>
<protein>
    <submittedName>
        <fullName evidence="1">Uncharacterized protein</fullName>
    </submittedName>
</protein>
<organism evidence="1 2">
    <name type="scientific">Frigoribacterium faeni</name>
    <dbReference type="NCBI Taxonomy" id="145483"/>
    <lineage>
        <taxon>Bacteria</taxon>
        <taxon>Bacillati</taxon>
        <taxon>Actinomycetota</taxon>
        <taxon>Actinomycetes</taxon>
        <taxon>Micrococcales</taxon>
        <taxon>Microbacteriaceae</taxon>
        <taxon>Frigoribacterium</taxon>
    </lineage>
</organism>
<name>A0A7W3JI83_9MICO</name>
<dbReference type="RefSeq" id="WP_146854009.1">
    <property type="nucleotide sequence ID" value="NZ_BAAAHR010000001.1"/>
</dbReference>
<reference evidence="1 2" key="1">
    <citation type="submission" date="2020-07" db="EMBL/GenBank/DDBJ databases">
        <title>Sequencing the genomes of 1000 actinobacteria strains.</title>
        <authorList>
            <person name="Klenk H.-P."/>
        </authorList>
    </citation>
    <scope>NUCLEOTIDE SEQUENCE [LARGE SCALE GENOMIC DNA]</scope>
    <source>
        <strain evidence="1 2">DSM 10309</strain>
    </source>
</reference>
<evidence type="ECO:0000313" key="2">
    <source>
        <dbReference type="Proteomes" id="UP000522688"/>
    </source>
</evidence>
<proteinExistence type="predicted"/>
<sequence length="210" mass="22313">MSDRSRRPGRRRPSGEMMAGALAVVVLVAGGAAVAVVQRDRPEVVHGAATAPPWQRPGVDRLDARAAAAGLENVWGRDLAMHVHTHLSITVDGEPVVVPGDIGHDADASFAAEIHTHDTTGIVHVESPTRQRFVLGQLFTEWDVALDATSIGSLGADDGYRLHAFVGGGEYEGDPAGIPLGDFERIDLVLAPSDETVTAPAAYVWPDEYR</sequence>
<dbReference type="Proteomes" id="UP000522688">
    <property type="component" value="Unassembled WGS sequence"/>
</dbReference>
<gene>
    <name evidence="1" type="ORF">FB463_001493</name>
</gene>